<accession>A0A8D5FGR7</accession>
<dbReference type="AlphaFoldDB" id="A0A8D5FGR7"/>
<reference evidence="2" key="1">
    <citation type="submission" date="2020-09" db="EMBL/GenBank/DDBJ databases">
        <title>Desulfogranum mesoprofundum gen. nov., sp. nov., a novel mesophilic, sulfate-reducing chemolithoautotroph isolated from a deep-sea hydrothermal vent chimney in the Suiyo Seamount.</title>
        <authorList>
            <person name="Hashimoto Y."/>
            <person name="Nakagawa S."/>
        </authorList>
    </citation>
    <scope>NUCLEOTIDE SEQUENCE</scope>
    <source>
        <strain evidence="2">KT2</strain>
    </source>
</reference>
<feature type="domain" description="PilZ" evidence="1">
    <location>
        <begin position="105"/>
        <end position="213"/>
    </location>
</feature>
<dbReference type="GO" id="GO:0035438">
    <property type="term" value="F:cyclic-di-GMP binding"/>
    <property type="evidence" value="ECO:0007669"/>
    <property type="project" value="InterPro"/>
</dbReference>
<dbReference type="InterPro" id="IPR009875">
    <property type="entry name" value="PilZ_domain"/>
</dbReference>
<keyword evidence="3" id="KW-1185">Reference proteome</keyword>
<name>A0A8D5FGR7_9BACT</name>
<dbReference type="EMBL" id="AP024086">
    <property type="protein sequence ID" value="BCL61033.1"/>
    <property type="molecule type" value="Genomic_DNA"/>
</dbReference>
<evidence type="ECO:0000259" key="1">
    <source>
        <dbReference type="Pfam" id="PF07238"/>
    </source>
</evidence>
<dbReference type="RefSeq" id="WP_228857102.1">
    <property type="nucleotide sequence ID" value="NZ_AP024086.1"/>
</dbReference>
<dbReference type="Pfam" id="PF07238">
    <property type="entry name" value="PilZ"/>
    <property type="match status" value="1"/>
</dbReference>
<proteinExistence type="predicted"/>
<evidence type="ECO:0000313" key="3">
    <source>
        <dbReference type="Proteomes" id="UP000826725"/>
    </source>
</evidence>
<evidence type="ECO:0000313" key="2">
    <source>
        <dbReference type="EMBL" id="BCL61033.1"/>
    </source>
</evidence>
<sequence>MSETDIKRLVQSIADTEPATLTLTNSAGKRTSYKCIFKESEAPHFFIVLTEVESLPSDIDFTRSCAFVSKNKEGDTVSFSTSVIERKNDKIIELTAKKSINPEDLREYFRVNLKTSITVSFQPENPDSKLPEWEITGEVVDISQSGVLAILSEECTVNNSLFIEIDLTEPAKTVYCIGHIVRKQRMRKNRWLTAFHFDEISQKTVDDIARNCFAEQRRQLRENIQTAG</sequence>
<dbReference type="Proteomes" id="UP000826725">
    <property type="component" value="Chromosome"/>
</dbReference>
<organism evidence="2 3">
    <name type="scientific">Desulfomarina profundi</name>
    <dbReference type="NCBI Taxonomy" id="2772557"/>
    <lineage>
        <taxon>Bacteria</taxon>
        <taxon>Pseudomonadati</taxon>
        <taxon>Thermodesulfobacteriota</taxon>
        <taxon>Desulfobulbia</taxon>
        <taxon>Desulfobulbales</taxon>
        <taxon>Desulfobulbaceae</taxon>
        <taxon>Desulfomarina</taxon>
    </lineage>
</organism>
<protein>
    <recommendedName>
        <fullName evidence="1">PilZ domain-containing protein</fullName>
    </recommendedName>
</protein>
<dbReference type="KEGG" id="dbk:DGMP_17260"/>
<gene>
    <name evidence="2" type="ORF">DGMP_17260</name>
</gene>